<dbReference type="Proteomes" id="UP000663586">
    <property type="component" value="Chromosome"/>
</dbReference>
<name>A0A897MXJ3_9EURY</name>
<keyword evidence="1" id="KW-0378">Hydrolase</keyword>
<organism evidence="1 2">
    <name type="scientific">Natranaeroarchaeum sulfidigenes</name>
    <dbReference type="NCBI Taxonomy" id="2784880"/>
    <lineage>
        <taxon>Archaea</taxon>
        <taxon>Methanobacteriati</taxon>
        <taxon>Methanobacteriota</taxon>
        <taxon>Stenosarchaea group</taxon>
        <taxon>Halobacteria</taxon>
        <taxon>Halobacteriales</taxon>
        <taxon>Natronoarchaeaceae</taxon>
        <taxon>Natranaeroarchaeum</taxon>
    </lineage>
</organism>
<evidence type="ECO:0000313" key="1">
    <source>
        <dbReference type="EMBL" id="QSG02876.1"/>
    </source>
</evidence>
<gene>
    <name evidence="1" type="ORF">AArcS_1666</name>
</gene>
<reference evidence="1" key="1">
    <citation type="submission" date="2020-11" db="EMBL/GenBank/DDBJ databases">
        <title>Carbohydrate-dependent, anaerobic sulfur respiration: A novel catabolism in halophilic archaea.</title>
        <authorList>
            <person name="Sorokin D.Y."/>
            <person name="Messina E."/>
            <person name="Smedile F."/>
            <person name="La Cono V."/>
            <person name="Hallsworth J.E."/>
            <person name="Yakimov M.M."/>
        </authorList>
    </citation>
    <scope>NUCLEOTIDE SEQUENCE</scope>
    <source>
        <strain evidence="1">AArc-S</strain>
    </source>
</reference>
<evidence type="ECO:0000313" key="2">
    <source>
        <dbReference type="Proteomes" id="UP000663586"/>
    </source>
</evidence>
<dbReference type="EMBL" id="CP064786">
    <property type="protein sequence ID" value="QSG02876.1"/>
    <property type="molecule type" value="Genomic_DNA"/>
</dbReference>
<keyword evidence="2" id="KW-1185">Reference proteome</keyword>
<dbReference type="GeneID" id="70685047"/>
<accession>A0A897MXJ3</accession>
<dbReference type="RefSeq" id="WP_238476941.1">
    <property type="nucleotide sequence ID" value="NZ_CP064786.1"/>
</dbReference>
<protein>
    <submittedName>
        <fullName evidence="1">PD-(DE)xK superfamily endonuclease</fullName>
    </submittedName>
</protein>
<dbReference type="KEGG" id="hara:AArcS_1666"/>
<keyword evidence="1" id="KW-0540">Nuclease</keyword>
<dbReference type="Pfam" id="PF14281">
    <property type="entry name" value="PDDEXK_4"/>
    <property type="match status" value="1"/>
</dbReference>
<sequence length="415" mass="48325">MDSSEIENQLGDFAAAFAAIPEVPEPPQTTLDIISERTREKYWNRLLRYFLDPSAPHGFGSDFLREFMKLVEDRTEFGGYYDTGLDAVQVESEISSDRGRPDLLLYLDDEWFVCLELKVTASETGQQTKEYATSTQLGDLVVSEYTEESRVYVYLTKQGRAAPAAAEFSRLHWRDVQATIDAFLQQDRGQYPSKSTAQLADFRDTLREETMTDRPFDTQQAEFVELYLTHQDAIDTVHRAFDRMVETQTEEWVTHFQEQYLPESWDDSWNCGADKYGKIYKDEWRIDENGKQVKGWSDAAFRLEFRHDIRKESSWKKGEVRFRTDVPKNSDEPYRDRCQSVFNSYRDEVRATIDSSKIAVKGNKRVLTEATYSFDPTRGPDGYYTALREAFEEHVRLVPQLTEIFEGTYMTLIDE</sequence>
<proteinExistence type="predicted"/>
<dbReference type="AlphaFoldDB" id="A0A897MXJ3"/>
<keyword evidence="1" id="KW-0255">Endonuclease</keyword>
<dbReference type="GO" id="GO:0004519">
    <property type="term" value="F:endonuclease activity"/>
    <property type="evidence" value="ECO:0007669"/>
    <property type="project" value="UniProtKB-KW"/>
</dbReference>
<dbReference type="InterPro" id="IPR029470">
    <property type="entry name" value="PDDEXK_4"/>
</dbReference>